<dbReference type="Pfam" id="PF13333">
    <property type="entry name" value="rve_2"/>
    <property type="match status" value="1"/>
</dbReference>
<evidence type="ECO:0000259" key="1">
    <source>
        <dbReference type="Pfam" id="PF13333"/>
    </source>
</evidence>
<feature type="domain" description="Integrase catalytic" evidence="1">
    <location>
        <begin position="1"/>
        <end position="46"/>
    </location>
</feature>
<organism evidence="2 3">
    <name type="scientific">Gardnerella vaginalis</name>
    <dbReference type="NCBI Taxonomy" id="2702"/>
    <lineage>
        <taxon>Bacteria</taxon>
        <taxon>Bacillati</taxon>
        <taxon>Actinomycetota</taxon>
        <taxon>Actinomycetes</taxon>
        <taxon>Bifidobacteriales</taxon>
        <taxon>Bifidobacteriaceae</taxon>
        <taxon>Gardnerella</taxon>
    </lineage>
</organism>
<proteinExistence type="predicted"/>
<dbReference type="OrthoDB" id="1676087at2"/>
<protein>
    <recommendedName>
        <fullName evidence="1">Integrase catalytic domain-containing protein</fullName>
    </recommendedName>
</protein>
<evidence type="ECO:0000313" key="2">
    <source>
        <dbReference type="EMBL" id="PNS43014.1"/>
    </source>
</evidence>
<comment type="caution">
    <text evidence="2">The sequence shown here is derived from an EMBL/GenBank/DDBJ whole genome shotgun (WGS) entry which is preliminary data.</text>
</comment>
<dbReference type="AlphaFoldDB" id="A0A2K1STZ3"/>
<evidence type="ECO:0000313" key="3">
    <source>
        <dbReference type="Proteomes" id="UP000236146"/>
    </source>
</evidence>
<reference evidence="2 3" key="1">
    <citation type="submission" date="2016-10" db="EMBL/GenBank/DDBJ databases">
        <authorList>
            <person name="Varghese N."/>
        </authorList>
    </citation>
    <scope>NUCLEOTIDE SEQUENCE [LARGE SCALE GENOMIC DNA]</scope>
    <source>
        <strain evidence="2 3">KA00225</strain>
    </source>
</reference>
<dbReference type="InterPro" id="IPR012337">
    <property type="entry name" value="RNaseH-like_sf"/>
</dbReference>
<sequence length="53" mass="6326">MKTEMYYPLNWDSTEELRKAIHTYIDFYNNHRIKTGLNGKTITEHRAIVAQNV</sequence>
<dbReference type="GO" id="GO:0015074">
    <property type="term" value="P:DNA integration"/>
    <property type="evidence" value="ECO:0007669"/>
    <property type="project" value="InterPro"/>
</dbReference>
<dbReference type="InterPro" id="IPR001584">
    <property type="entry name" value="Integrase_cat-core"/>
</dbReference>
<gene>
    <name evidence="2" type="ORF">BFS05_05325</name>
</gene>
<dbReference type="SUPFAM" id="SSF53098">
    <property type="entry name" value="Ribonuclease H-like"/>
    <property type="match status" value="1"/>
</dbReference>
<accession>A0A2K1STZ3</accession>
<dbReference type="EMBL" id="MNLH01000005">
    <property type="protein sequence ID" value="PNS43014.1"/>
    <property type="molecule type" value="Genomic_DNA"/>
</dbReference>
<name>A0A2K1STZ3_GARVA</name>
<dbReference type="Proteomes" id="UP000236146">
    <property type="component" value="Unassembled WGS sequence"/>
</dbReference>